<feature type="compositionally biased region" description="Polar residues" evidence="14">
    <location>
        <begin position="248"/>
        <end position="267"/>
    </location>
</feature>
<sequence>MTPPPGQSQSPLPGPPMGFPPPMHPPFMPPHLPPPPPFSPEMFYPLQPSYDMEYVYPPGIDPICYSESHMSSSSRTTIVTEEEMIDGMTTAEIIASQSQDYIDEKLAEYQLTIQYLQDEQERVQKKTFTNWINSYLAKHVPPLHVVDLIDDLKDGTKLLGLLQVLSNETLPVEKGKNLRRPHYLSNVNTALQFLQNKRIKLVNINATDIVDGRPAVVLGLVWTIILYFQIEENTKILTSLGYRFTQATPTKETESRPTSSLKPSESPITILHGQGGRATPVDKWKQGARRILLQWVQELIKRDSHRQQVTNFGSDWRDGNAFLSVINSIQPNTVDPQSLKSSTNRTRLETAFNIAEKELNIPKLLDPEDVDVPKPDEKSIMTYVAQFLHRQSNEPQSDFDLITQYFDGLITWLNQKIQFNEHMKQTGSLSKSYGDFLNMCRELEEKEEIYKKLKGYEGVANLDFPLLHMLWDRLQLQIKEWQWRLDSLLPEPFNKIGQWIAKAELLLSSHDVPDIMNDEAARTLNSKIEDHKVFFAELPNIQAEFQSALQLPTAGSIPTEQLNSLARRLEAIPPLALKRAVKLKFLEHKCCLVAFIILIENRLKQWTIKYGKEDHAVYLLDQYNNFVNKNKIFQEFQRAYVDMEHVVQEYKADGGIDPRESRAADHFLWEIGERWKNISMELRCVQSMLEEVIAYWRRYNTIHPELEQWVDRSLPMVQLPEDQKLEYFQDLSTWVDKYNLLKDTVNFLSATCDQPVTLEIKDVFSRITTKWNILYQQVKQYQFSGQILKLKNEFNKQLHELQTWIVKADDYLSRQPASVEDCRCINEVLQTLIQEIDQRDEQWRLVNKKFQALLPELQGDEVDQIVKTIKKEKENLVRVRAQLPIRQNIIQQLLLQQEALDAGQDEISNWLSRATELMNSYSQIPLTNSSTCQQLLDQHRIFFNKKLYYKTMLESKNKLLDNIVKSVRPDQRDQFSNPQIKMRQLNNEYASVDQVSRDAEQKLQELIRCWKNFEENKKDVTDWIMTAEKMLNEPSLESKQVVQVHKEYFERINDRPLKDMIKASQDLQRNIPPSDYSIVNTTVLEIGSQWNSIMSRVPVHLTKLEFRLEEEELAALLKDIDKEIFNETVMLSKHEDIQTILQRNQTYFRKGNIVDHTKKCLDRLQQKKDRFNLQYPDDSSLTEQYDQAKTAYNSVFERVAKLNVQLKDIPEQWDAYHKKYEEVSNWMDTVDSTLKSIMTDVGDIETFEKEKSRFLGICREVDQKRDDMKKLVQMLDLLISKSGVTSEEKYMEEQDKLESLISRYKNLVPTIEITMVKTEITSKCYTYREETERICETLTRLKEQTILNQPETLSQVEQQINEYNQVLKSLETEQRPVIISLLQKGKDLQKEPNTLDFIPNQTVLLDQTWTTVFSEINDKVKSLKSCQKIWVDYEKQKNDILGLLDKAESELKRILPGTSNLEISEDLKIKQNLNVELRKATEDTLRKLKDLCLKLEASNEKFKLQEEVEGIETRLLRLLDLLDQKINSIQTDNSKWKSVSDKIAELRDWMLNTQKLLAQLLSMEIPPGERVKKINELQVEIQEKMKLLEEIEQDAFGLGDVPGLDFATQVDDLKVTLVGLFDTVGVQTEESVKVLHAWTQCQDKLNEIQPWIEKAEVKLNVGLNLPTTLPEAKSNLQEIKAFINETVLIKTKFEDAAAEIEQTGNVSSAQDDLDALKNKWTVINNTVTQWRDKVDSLIQNWTKYESNNDSFSSWLDRSEEEIAKDFDNRSATTKDLEAQMNGLKELGAQCSSYQSKLIPITQELDSITQYTSSEGSSALSGNLAKLKERHAKLADNIRKKMIELSDESIQRQEQEGKIANLHRWLDQFNTAVIQVDSVYLNQLDASIQKVHTLIDEYEIHQQDVSELGSIPTQEHATVSEKYQSYATTLESKKGALNNWLDINNWVKETDSSIQHFNRQLLVSGIDEAELHNISEEIIGLIQNAAKVEPKAKSLDVKSQESHIIVKNPTTLRKVTAVELVHEVKDKLQNLDKKVKEMVEAQKKIGSQAQEIKVIHQDLNVYMAEIGKSIGNLKPTKVDVQNLDDTKQQLQTLLAEHEKKQAIKANLGKLCKELMENEPGNISSMTTIIQSIDAEWDKISDLIKGKIQNCDAAKASFAAIKENQDKLHFTFNTIEKNVKSALETIPQDASQTASVLSKVKKQEVTLNAQKPTLDNLNTSTKALEAKLETLGPIESLPLETQIQSLNQQFDVIKETIQNSLPKVETQHVLWKSIEGSRDLILSWLDSTKQALQEADNVRDSNIIRSKLDAYKDQLGEKYNLKINLESKAKQLRALTSKEIPKLANIGQEIEVKFKELEDISKKLENSLENFQDQEKEIKTGIKANSDKITKVKELITKCEDRSGTPADILLRLDNLTKAEVEYKVLKPEFEQVEKKIVQFKSENPKWDDSHIQNLVKSNKKRLGILQSQIETVKSSLVSALEKNYWDKFHPTGKLVGGLVEKVKLCDIKNITDNYTLQAKVASLCEIQDGVIEIQGKLPAVHDSLEVLKKIENYPKITTCAQEYAKLINDVHFIEKNVANVNNQIGDLSSLWEQYEILGDELTTNVRQIETKVKTELSKPVDLSKINDKLQDINTLTQETDKSKASIDKLVAMSHDIVKLAPDYHTGQVIPNALSKLQGITKSISSQRARLVELKDNAGLYQEALQKAQSWIETSETTLTKYEAQLNNKSSEGIQYDDIKNLVESKDGQDLINQVLELGQAILPGITSESKETIRTEIKDLRRRWEDFFDKGNGLLKKLENIKIALSSFDETTNQIKGWLSDIKNKTNDLAELKPTLGDKKIALQNSKALLSDVKGHQEIIVNLKDKMKDYDSAFNALDTFANEYASIEDSVKGGIAKTEKSINDHDKLNELTDNFRDFVSKTRDDLGALAVFVLDKSDDDQLKKVKQNYEDATKIGEAKLKQIEKQLKGVLNGTHPDGRQQIQTGVDALKADWDTVVKDYGDAIASIERLHDQSEEFNKKIEEFSGWLKGKEQQAKDSSFKSTVEAKVGHLKKLEELLTEIKANEKELNAITDEAESYPSNPEVDQVISDLNSRYQAIRPLVQDSVTRCKGYVQDHKKFNDSHADLLNWIDSMKQSCKEISEVIGDANELQERKTTLSSLIEARGRKTPELESVVEAGEHLYAHTSPDGREIIRQQIKLLRDGWDALSDNLQQTHQKLDSCITQFNNFTSSQEELTKWLRSIEASMQVHTQLKGTIQEKNAQLQNHKIVNQEIISHQILVESLCDKAQQLIDLTQDQSLQVYIKSIKQLFQNIKDKSSDLLSKLESCIADHTKLNVALKELKDVLQRNSEVLQSLDDETGEKSDIVRKLEEAKNLQQDLTKNNALIEKVDSIFAIVKQTTNDTGIQSIQAEISSLQDTNVNVLQGTDALIDRFNNILKSWAVFESGLQKNAQLFRNQETFFRSQPLQDTFENKQNTLQLLAKERENVIEYEQEFNVFLEQSHNLLRQSNAEKIKQLLVQINNRYQLLLVLTKEVVNRWQSLAVDHSVFNEKFQEATEGLNTLESNFAPVRDESMDLNERNNLLKAVNVEKQQLGQKINLLFPLSEKIYPDTLASGRETIRQDMRNLRDRYDALDEEINNLIKKYASESQQLVNYNETLQQTIAWLDDMEKRSSIEQEPNWMSVPDIRSKLIKCKAVLQDVISYKRVIENIVDKAKELISRNPNQNFGDLAQVTDNIKTRYEGLTNNLLVGITDLEETLDYVQQWQDLLKKGNDWIKNIKESLVPIAESSGGKALLNDKLKKIDELKSSLGEGQGILDSLESLLGKESKSSPPKLKEYFKKDLLTLKFDYDKLINDVDEARHNLQEQLSHWSEFEDRFERLNQWLEEAEGVLRSYSYCNTIEEKEEQMIKYSDFTKIVDSRGKEVQDFLYLADNVQQKLIQSLKDKEPEFIKVSNDMADLIQQQPVSSETRMSSNVQQIMSRFESTELTAKEILKKATQAYEDHAEHNKNIDKFTDELNILQTKTDQFKQPVGQSSLTARLAEIKDLVSNLHPVMTAQSNNLTESCEKLYPTTGNDGKEIIRNEVQELVAKMESIFDSLYSTENEIKMQLSRWTNFEESKELLRQWFDKVEPTLSGDIELKVTLDEKRSQLSKYRNILKEILEYQQIIIELTDKVAYLPENEESKKLVEKFKTRHDKLLEKCQGFVEQYEGFVCNHQQYMKAVEHFTEWVDGTQSAVVTWGDDSQERTILQAHLERLKNLKSSLPEENYRIEDIRSLGNKVIPGTLESGQENIRSQIDTSQQEWESLLSSIESSINALQQKLVLWTSFEMEKDKFMSWLKETDSKLHAIDLQPTLDDKIQQLHNLQVIQGEVKSRELEVDSISDRALNIQKQGLPLKSSSASISELTTKYQQISSKTKELVQKWQDYVNSHQEFDIKIQETASWLDEISDKLSLCADFNVSAQKDLEGKLANVHDLLLCKEEGFTKIQTIFEKAQSILSNTAPAGHEAINDKLKELQETWNALVSKMIDTKNHLDENIHRWAGFLEQVHQLSKTLEYVESTLDENLPFQATLQEKKSQLEIIKNLEEKLSTEIYEVDMLKTKAQEMISSGQQTQAASQALEILKKFEMLSQVINTLRQERESQYKDHRAYIEAHDELLAWLQRTREKIPMLSQSSGRIFDVENANTVFNNLINKKTQGSLLVERLSQAGEVVLASTSNVGKVAIAGEIKELTQAFNLLFTEIQHERDSLEGTMNLLREWKEEYERLSDWLQQCDIIIKTAKITFLGNIEEKRKQVRDVDEVVQKLIVGKADMDKFNKMAEPLVAKSYLDSHVGTLLQQMNSRYETQVKTATDVLNKVKGNLECHQEFVKSHKKALDWIEDAKDVIADCSQSSSDQNKERLQANIAHIQDLVQRQEQGQKLVHLTVNLGEKVVRTTRSDGKDVVNDQIKEIQSEWDRLVKKISNTKVALETSLLRWADYNSSYTQVQKWIDDREAKLAQVSEPRKPKGILKNKAIPGMSSVSIGDRKANLRVTNTIVQDIVSLEPMIESVTSKAENLRQETPASEISTKYQTLNKKAQEIYAKQKEMVEIHQAFVDLANDLMAWIRLSKEKLVKISEPVGDKDTLSNKITQLKVLQSELPEGQTKLDLALSKGKDACSIVDEDDKELIEQEVALLQEEFDNYSETLTRTQQQLETGLVRWKEWEEQYKDAEEWLNKTENEVKQFPQSQNTLDEKKVALESFQIKLQAIFDWQKELDKLNLLAQQLLDICADSRISNTVTQMTTKFNALLGVTKEVIRRLELQYQEHQQHNALYQECQDWIDRSRDKLTQLSADLSYNLPDVQARLQSVKGMKQTIEQGQNKLRYVLELKDKIMLSSDKEGANKINEDTEILKTDFEKLVADIQETRQNLTTRYNLLEDIDKLHKQIVDWLDDITNVINSNGSNEFGDLSEKRAYLEKLKITVQEVNIQGEMLGKLENKIQGITGMPKEPYLPTFERYEDVKTKLTESVTKMESIVADHENYKKQYNETFDQIRKIRIDLQPFSDATGEKQALAEKVEGLNAMGPTLENGDAFVKKTKEMGAKAIESCSIEGKDSIQQELQQLALEWDSIQGFYKDCNRKLKKCISSWDEFDKIFSHCKSVINDLNARVDAEPETDNATPKDLERVKDLLGEINSHKYSMEDLNEKCEQLIEECSAPRVREDTIQLQSLYTTLVANAQALQSRTHKKLADHTEFLKAKKEIEEWLSRAEGTIQDCSGFADEPIMRENLDTIQTVATRQTEGQHLLNVLHDAFTHLINAVPIEQQDSMRNDVEVIRSRWEDFILNIKNSISKLKETLQQWSDFNEKCAEFDSWATNMLQGLSNDDDIMSDLGTIKTTNERYKSLQNEIESEKHQLDKLTEESQNLFSLSKNEAPVKKVRDLTKKWTDLNNLIAKLRSELENEIRSYTQYNDQLQEIEKWLLHISFQLMAHNSLYITNREQTLEQLEVHEVLLDEIKNYKTVLDDINNKGQEQIQKYGDEVKVNVEKQLKNVLESYDSLLHTGLQIKNRLIESLAKFQEYEDTLESIMANLDAWEPEILAGANVPIVNIEDANSKFEAIRKMHNKLQGEKSRLSLAVHACEAATASLSRPTSPQEALLQPIPDKELAVRSRLEDCIDQVQNQMSDLSAASLTLEGIKASKDGLNQWADDTLATLKDIKNRPSKFRPDTSQLEMNQLQDIRNAAGDKLIQLEEVEIQESGLVESIYLPDLRSKLENIDSEVQNVVEARLTLQDKITEHKNLISSIQAWLDSLSGQLEKLEKPSQFNIDDKLDKIGGISQIFQNDNKQKLNDLKKSSSEIIKETNNIDTQIIEDQVSSLERKFGEFNKRVERKQQILEQIKKNLGDFNNDLYQINSYIKNKNVDYTLNIGYEIQPIETIHGEIKGLLRELDSKEIILSTLEKRLGTLHPELEDAEIQTAENELSKTTSELEKLKDRLKSQLSGLKDSIKIRRKFHDAIDNTNAWVNRISKELVLSLTNPLASTKVQALLNKIDKLIGQIKEKLDSTELHADYEKLRKDCDDTEGSKLDELVKAIEQSLNDLNSTALLQKQNLTGVYAQRKAFEEEFDRCENWIKECETSLGSDLKGSGNLNVLEEQVKKFIKLEADCEEIQKTVQALNDEGKQMMPSLNEPDRQILADQLSSLSIKVYALSQSSADKLNQLQNAIKELQQASNIIAESREYLNKIKKRVDELNKPMGNNYDETHEVLGTFETLLEDLKTYRKKLDSDEYQALRSLPDFREVLKDMDSLIYVIEGIITKLRHLVLLQQQYAAIVTEIQNFLTNYQDVVGGIQKSGGSSEDNIKLYDDVLARIQYNEAQLASATDKGDRISDEGTIADRNAITEQLQNLKQGLNELKRIVERKRLEDAEAIAEYLKYSQELDDIISWLHDNEVTIKSRPILEIPISSVDNEIRKHETLASEVTEKLGNIVSIEESLPADGLPSSLADKLSEARLLAKVLPQELAERLSYLEKNRSLRQQHEKLVRGLGKWMKEAQDHLKGTDAGINFEKAAADLSDHKTYFNNEKAITQQLSSAKQLVDSIWPCVSPQDQELISKEHQELNDLIRNTFNLSKSKIAELEKASNLWNSYRELYGAIESAIAKAEEPIEPGTNLGALKYNLAAAREIIATLQSRQNEYDNLKERASTIQEQADANCKSKIENQMQELDKRWNDAFKLLDERREDLSKLVSNWEQCEGLWQKFESGLTSIEDHFSQIDPTIRSHQQLNETRTALESILNECNDLEPIHKDLLQSASHILKHLKTASDICYSSLNGKLNHLSEQYKTIVDLIIEKLKWLNGQDTYLTEIDGKIEDYQKILNEIKSNLNRICPYEPNQVDVSRQMKGVDDQIQDAKKSIQEFNTGLKDRFTTLKQILPTSVTEHISGLEIQLEELSSSLNDKMKEFKRLKSVRSDFKKNVQEIKNWIQTTEKNLIDNENMEPSALKQNIQTMMMELPKIQDQMETLEKLGKAIMDTTPDDPEKQDVRNEIDNLQQQINDIRKIIEERNYKIGESLDSWQKFLQLYAQVMAWGNEKKIFLQEPLQLASLPESRLKLNNYTMAVKSLKHVGKQLSEMGRELDRIAEISNVGPLHSKLDEAEQMKVAVETELLERHALLQEMTEEWEQCEKKFYEAKIWLEKTKQSLDQQYGKKKPLRDQLAAKEKLLADVIVQKTKIGLSEEKLQVHFKSGIGGDPNIAEEEAQLQRQLDSIGTEIKDQCSALEAAVAQIDKLQEEVQVLRSQLGSAEQKLRHVCSPSYLTQDRERAAMEQTAWKEKLKVIQSKITARNERIKLLMLLGTPSAEPLHM</sequence>
<evidence type="ECO:0000256" key="1">
    <source>
        <dbReference type="ARBA" id="ARBA00004126"/>
    </source>
</evidence>
<dbReference type="Proteomes" id="UP000708208">
    <property type="component" value="Unassembled WGS sequence"/>
</dbReference>
<feature type="coiled-coil region" evidence="13">
    <location>
        <begin position="4566"/>
        <end position="4600"/>
    </location>
</feature>
<evidence type="ECO:0000256" key="8">
    <source>
        <dbReference type="ARBA" id="ARBA00023054"/>
    </source>
</evidence>
<dbReference type="PROSITE" id="PS00020">
    <property type="entry name" value="ACTININ_2"/>
    <property type="match status" value="1"/>
</dbReference>
<feature type="domain" description="Calponin-homology (CH)" evidence="15">
    <location>
        <begin position="286"/>
        <end position="392"/>
    </location>
</feature>
<gene>
    <name evidence="16" type="ORF">AFUS01_LOCUS15126</name>
</gene>
<feature type="coiled-coil region" evidence="13">
    <location>
        <begin position="7152"/>
        <end position="7179"/>
    </location>
</feature>
<feature type="coiled-coil region" evidence="13">
    <location>
        <begin position="5162"/>
        <end position="5217"/>
    </location>
</feature>
<feature type="coiled-coil region" evidence="13">
    <location>
        <begin position="7508"/>
        <end position="7535"/>
    </location>
</feature>
<keyword evidence="9" id="KW-0472">Membrane</keyword>
<keyword evidence="5" id="KW-0812">Transmembrane</keyword>
<evidence type="ECO:0000256" key="13">
    <source>
        <dbReference type="SAM" id="Coils"/>
    </source>
</evidence>
<dbReference type="GO" id="GO:0034993">
    <property type="term" value="C:meiotic nuclear membrane microtubule tethering complex"/>
    <property type="evidence" value="ECO:0007669"/>
    <property type="project" value="TreeGrafter"/>
</dbReference>
<dbReference type="SMART" id="SM00033">
    <property type="entry name" value="CH"/>
    <property type="match status" value="2"/>
</dbReference>
<dbReference type="InterPro" id="IPR018159">
    <property type="entry name" value="Spectrin/alpha-actinin"/>
</dbReference>
<dbReference type="InterPro" id="IPR001589">
    <property type="entry name" value="Actinin_actin-bd_CS"/>
</dbReference>
<evidence type="ECO:0000256" key="5">
    <source>
        <dbReference type="ARBA" id="ARBA00022692"/>
    </source>
</evidence>
<keyword evidence="7" id="KW-1133">Transmembrane helix</keyword>
<dbReference type="SMART" id="SM00150">
    <property type="entry name" value="SPEC"/>
    <property type="match status" value="33"/>
</dbReference>
<dbReference type="GO" id="GO:0008285">
    <property type="term" value="P:negative regulation of cell population proliferation"/>
    <property type="evidence" value="ECO:0007669"/>
    <property type="project" value="TreeGrafter"/>
</dbReference>
<feature type="coiled-coil region" evidence="13">
    <location>
        <begin position="7410"/>
        <end position="7437"/>
    </location>
</feature>
<dbReference type="GO" id="GO:0005737">
    <property type="term" value="C:cytoplasm"/>
    <property type="evidence" value="ECO:0007669"/>
    <property type="project" value="TreeGrafter"/>
</dbReference>
<organism evidence="16 17">
    <name type="scientific">Allacma fusca</name>
    <dbReference type="NCBI Taxonomy" id="39272"/>
    <lineage>
        <taxon>Eukaryota</taxon>
        <taxon>Metazoa</taxon>
        <taxon>Ecdysozoa</taxon>
        <taxon>Arthropoda</taxon>
        <taxon>Hexapoda</taxon>
        <taxon>Collembola</taxon>
        <taxon>Symphypleona</taxon>
        <taxon>Sminthuridae</taxon>
        <taxon>Allacma</taxon>
    </lineage>
</organism>
<keyword evidence="8 13" id="KW-0175">Coiled coil</keyword>
<dbReference type="CDD" id="cd00176">
    <property type="entry name" value="SPEC"/>
    <property type="match status" value="6"/>
</dbReference>
<evidence type="ECO:0000256" key="9">
    <source>
        <dbReference type="ARBA" id="ARBA00023136"/>
    </source>
</evidence>
<comment type="subcellular location">
    <subcellularLocation>
        <location evidence="2">Cytoplasm</location>
        <location evidence="2">Cytoskeleton</location>
    </subcellularLocation>
    <subcellularLocation>
        <location evidence="1">Nucleus membrane</location>
    </subcellularLocation>
</comment>
<keyword evidence="6" id="KW-0677">Repeat</keyword>
<feature type="coiled-coil region" evidence="13">
    <location>
        <begin position="7739"/>
        <end position="7773"/>
    </location>
</feature>
<dbReference type="GO" id="GO:0007097">
    <property type="term" value="P:nuclear migration"/>
    <property type="evidence" value="ECO:0007669"/>
    <property type="project" value="UniProtKB-ARBA"/>
</dbReference>
<feature type="coiled-coil region" evidence="13">
    <location>
        <begin position="5869"/>
        <end position="5903"/>
    </location>
</feature>
<dbReference type="FunFam" id="1.10.418.10:FF:000037">
    <property type="entry name" value="nesprin-1 isoform X1"/>
    <property type="match status" value="1"/>
</dbReference>
<feature type="coiled-coil region" evidence="13">
    <location>
        <begin position="6869"/>
        <end position="6896"/>
    </location>
</feature>
<keyword evidence="4" id="KW-0963">Cytoplasm</keyword>
<dbReference type="GO" id="GO:0005640">
    <property type="term" value="C:nuclear outer membrane"/>
    <property type="evidence" value="ECO:0007669"/>
    <property type="project" value="TreeGrafter"/>
</dbReference>
<dbReference type="InterPro" id="IPR057057">
    <property type="entry name" value="Spectrin_SYNE1"/>
</dbReference>
<feature type="coiled-coil region" evidence="13">
    <location>
        <begin position="3337"/>
        <end position="3388"/>
    </location>
</feature>
<evidence type="ECO:0000256" key="12">
    <source>
        <dbReference type="ARBA" id="ARBA00023242"/>
    </source>
</evidence>
<evidence type="ECO:0000256" key="14">
    <source>
        <dbReference type="SAM" id="MobiDB-lite"/>
    </source>
</evidence>
<dbReference type="PANTHER" id="PTHR47535:SF1">
    <property type="entry name" value="NESPRIN-1"/>
    <property type="match status" value="1"/>
</dbReference>
<feature type="coiled-coil region" evidence="13">
    <location>
        <begin position="6415"/>
        <end position="6479"/>
    </location>
</feature>
<keyword evidence="11" id="KW-0206">Cytoskeleton</keyword>
<feature type="coiled-coil region" evidence="13">
    <location>
        <begin position="3615"/>
        <end position="3656"/>
    </location>
</feature>
<accession>A0A8J2KH64</accession>
<dbReference type="GO" id="GO:0006997">
    <property type="term" value="P:nucleus organization"/>
    <property type="evidence" value="ECO:0007669"/>
    <property type="project" value="UniProtKB-ARBA"/>
</dbReference>
<name>A0A8J2KH64_9HEXA</name>
<dbReference type="Pfam" id="PF25034">
    <property type="entry name" value="Spectrin_SYNE1"/>
    <property type="match status" value="1"/>
</dbReference>
<evidence type="ECO:0000256" key="10">
    <source>
        <dbReference type="ARBA" id="ARBA00023203"/>
    </source>
</evidence>
<comment type="similarity">
    <text evidence="3">Belongs to the nesprin family.</text>
</comment>
<evidence type="ECO:0000256" key="6">
    <source>
        <dbReference type="ARBA" id="ARBA00022737"/>
    </source>
</evidence>
<evidence type="ECO:0000256" key="4">
    <source>
        <dbReference type="ARBA" id="ARBA00022490"/>
    </source>
</evidence>
<dbReference type="OrthoDB" id="6538186at2759"/>
<reference evidence="16" key="1">
    <citation type="submission" date="2021-06" db="EMBL/GenBank/DDBJ databases">
        <authorList>
            <person name="Hodson N. C."/>
            <person name="Mongue J. A."/>
            <person name="Jaron S. K."/>
        </authorList>
    </citation>
    <scope>NUCLEOTIDE SEQUENCE</scope>
</reference>
<dbReference type="InterPro" id="IPR047290">
    <property type="entry name" value="CH_SYNE1_rpt1"/>
</dbReference>
<keyword evidence="17" id="KW-1185">Reference proteome</keyword>
<evidence type="ECO:0000256" key="7">
    <source>
        <dbReference type="ARBA" id="ARBA00022989"/>
    </source>
</evidence>
<feature type="coiled-coil region" evidence="13">
    <location>
        <begin position="6683"/>
        <end position="6713"/>
    </location>
</feature>
<dbReference type="PROSITE" id="PS00019">
    <property type="entry name" value="ACTININ_1"/>
    <property type="match status" value="1"/>
</dbReference>
<evidence type="ECO:0000313" key="16">
    <source>
        <dbReference type="EMBL" id="CAG7726205.1"/>
    </source>
</evidence>
<dbReference type="EMBL" id="CAJVCH010132005">
    <property type="protein sequence ID" value="CAG7726205.1"/>
    <property type="molecule type" value="Genomic_DNA"/>
</dbReference>
<dbReference type="InterPro" id="IPR002017">
    <property type="entry name" value="Spectrin_repeat"/>
</dbReference>
<dbReference type="GO" id="GO:0005856">
    <property type="term" value="C:cytoskeleton"/>
    <property type="evidence" value="ECO:0007669"/>
    <property type="project" value="UniProtKB-SubCell"/>
</dbReference>
<protein>
    <recommendedName>
        <fullName evidence="15">Calponin-homology (CH) domain-containing protein</fullName>
    </recommendedName>
</protein>
<dbReference type="CDD" id="cd21241">
    <property type="entry name" value="CH_SYNE1_rpt1"/>
    <property type="match status" value="1"/>
</dbReference>
<evidence type="ECO:0000313" key="17">
    <source>
        <dbReference type="Proteomes" id="UP000708208"/>
    </source>
</evidence>
<feature type="coiled-coil region" evidence="13">
    <location>
        <begin position="6625"/>
        <end position="6652"/>
    </location>
</feature>
<feature type="domain" description="Calponin-homology (CH)" evidence="15">
    <location>
        <begin position="122"/>
        <end position="229"/>
    </location>
</feature>
<dbReference type="InterPro" id="IPR001715">
    <property type="entry name" value="CH_dom"/>
</dbReference>
<proteinExistence type="inferred from homology"/>
<comment type="caution">
    <text evidence="16">The sequence shown here is derived from an EMBL/GenBank/DDBJ whole genome shotgun (WGS) entry which is preliminary data.</text>
</comment>
<evidence type="ECO:0000259" key="15">
    <source>
        <dbReference type="PROSITE" id="PS50021"/>
    </source>
</evidence>
<dbReference type="GO" id="GO:0051015">
    <property type="term" value="F:actin filament binding"/>
    <property type="evidence" value="ECO:0007669"/>
    <property type="project" value="TreeGrafter"/>
</dbReference>
<dbReference type="PROSITE" id="PS50021">
    <property type="entry name" value="CH"/>
    <property type="match status" value="2"/>
</dbReference>
<evidence type="ECO:0000256" key="11">
    <source>
        <dbReference type="ARBA" id="ARBA00023212"/>
    </source>
</evidence>
<feature type="region of interest" description="Disordered" evidence="14">
    <location>
        <begin position="1"/>
        <end position="32"/>
    </location>
</feature>
<keyword evidence="12" id="KW-0539">Nucleus</keyword>
<dbReference type="InterPro" id="IPR052403">
    <property type="entry name" value="LINC-complex_assoc"/>
</dbReference>
<dbReference type="Pfam" id="PF00307">
    <property type="entry name" value="CH"/>
    <property type="match status" value="2"/>
</dbReference>
<evidence type="ECO:0000256" key="3">
    <source>
        <dbReference type="ARBA" id="ARBA00008619"/>
    </source>
</evidence>
<keyword evidence="10" id="KW-0009">Actin-binding</keyword>
<evidence type="ECO:0000256" key="2">
    <source>
        <dbReference type="ARBA" id="ARBA00004245"/>
    </source>
</evidence>
<feature type="region of interest" description="Disordered" evidence="14">
    <location>
        <begin position="248"/>
        <end position="280"/>
    </location>
</feature>
<feature type="coiled-coil region" evidence="13">
    <location>
        <begin position="1478"/>
        <end position="1514"/>
    </location>
</feature>
<dbReference type="PANTHER" id="PTHR47535">
    <property type="entry name" value="MUSCLE-SPECIFIC PROTEIN 300 KDA, ISOFORM G"/>
    <property type="match status" value="1"/>
</dbReference>
<dbReference type="Pfam" id="PF00435">
    <property type="entry name" value="Spectrin"/>
    <property type="match status" value="6"/>
</dbReference>